<evidence type="ECO:0000313" key="5">
    <source>
        <dbReference type="EMBL" id="MBE7368107.1"/>
    </source>
</evidence>
<dbReference type="SMART" id="SM00387">
    <property type="entry name" value="HATPase_c"/>
    <property type="match status" value="1"/>
</dbReference>
<dbReference type="InterPro" id="IPR041664">
    <property type="entry name" value="AAA_16"/>
</dbReference>
<evidence type="ECO:0000313" key="6">
    <source>
        <dbReference type="Proteomes" id="UP000806285"/>
    </source>
</evidence>
<dbReference type="SUPFAM" id="SSF55874">
    <property type="entry name" value="ATPase domain of HSP90 chaperone/DNA topoisomerase II/histidine kinase"/>
    <property type="match status" value="1"/>
</dbReference>
<gene>
    <name evidence="5" type="ORF">IM787_11065</name>
</gene>
<dbReference type="Pfam" id="PF02518">
    <property type="entry name" value="HATPase_c"/>
    <property type="match status" value="1"/>
</dbReference>
<dbReference type="EC" id="2.7.13.3" evidence="2"/>
<sequence>MTPALSGPADPVSPAPVYESESTRVFRLPECPGIVCKQPLGRGAGERLRQERDVLTQLAHIEGVARIDDTVEVAGALVLRDGGETLAALLAAGRMERLPSIALACELARTLAKVHGSGFIHRDINPSNILRGADGHCTLIDFGSALAASQEGAAAEGADRAGGSLAYIAPEQTGRTGRAMDHRADLYSLGVVLYEMVLGRKPFDRTDALELMHAHLVERPVAPLDVDPALAPPLSDIILRLLEKDPARRYQGAEGLAHDLERVRQAMSRNEACSFTIGDHDFGARLVPPERTVGREAELAALGALLQAPLHEMEPCVLLAGPGGVGKTRLVNEVKALAAGRQEWFVSATFRPHRRDAISAAAPLRSLARLLLAEPEEQLAVYRERMRKAVGSNLGLGVTRFPEFELLLGKHDPPAIADPREAEARVNQSTLDLLRSVTSCGRRVVMVLEDLQWAPSITLAFLDAVVSSPTPLAGLLVVGTYRTEDVGAGHPLLALFERWRGMRTMPAQLEVTPLPAAALAQMVALMLRETPMRVGALAGALHDRTGGNPHDAVELVNALRQEGMLRRHEGSWQWDAAQVRAYVGECSVPLLLARRVARLTAESRSLLECLACLGGAVRVPVLAAAAGVAGALLRERLVPAVEDGLLVLQDGDLGVVRFRHPRVQQTVLDAMAPEHRTRQHLDLARRLVGQPDLAPLAAEQYLPATALIEREEERLQVARLFQEAARETGTFHLSVSDRYLACAMALLAGTRDAASARYLELAAARHRVLYAMGQLEEADTLYALLADSVRDPVQLAPVARVQMYSLSNRAEYREALALGLDLLAALGVQRPADHRAAIRAGFERVAEWYRSEARLADFHRPLVSEPGLLATASLISGALTAAYFCDAATFSWIALEAHRMWSTHGPCDGLMHGAAAAVSLLSGIPQDHRGAHAGMRHLIAVGEARGLATGTAVARFTSCITVAHWVDPIEEVAVAFRTAREELMRAGDSRLASYTFLAADLLLDCAPTLHEAAADVDAGHAFATSIGNADYIQRYLPRRQLLRALQGRTSAPGGFDDQDFDEGAYVRGLGGADSTSAATYHMVKTIGAALFADTAAWARHSAAALPLLVRTPGYYLTAVLRTLHGVALAEKARSGDAAERSQALAELQETHVPWLRQRAENAPANFLHLLRWLEAELAWSTDTLWNAGAAFDRALEEAGMQHRPWHFALVTERAALFHLAHGLEATGRSLLARACDRYDAWGAQGKVREMERTHPSLRARTSLPADQAVHRQAAAVGADADADAMDLMAIIRASQSLSSETDLEQLRRRVSELLGAITGATRVTLALWQEEAGGWMLPEPGGQGEARWIPIEESGAAGLVPLAAVRYAERTRQALLVNDACRDARFSEDPYFTALESCSLLVVPILNQGVHRAMLLLENNCAPGAFSAERLDSVTLIGGQLAVSLENALLYRQLEERVEERTRQLRAAQAELVATARRAGMAEIATNVLHNVGNVLNSVNVSSSLVAAKLRSSRIKGLPKAVQMMQQHREDLGSFLTADEKGRLLPAYLASLAEAVTAEHDEMRAELEHLMRSVDHIKAVVATQQSHAGVSSSVIESTDVRTLVEDALRINSIELERLGVEVQREFDAVPLLQLDKTRVMQILVNLVRNSAQALAQVKSSRHLQVRIACQDAAVGIRVTDTGVGIAGENLTRIFGHGFTTRVGGHGFGLHSSALAARQMGGTLVASSEGVGRGASFCLELPMAPAAAAAPGARRDGAH</sequence>
<evidence type="ECO:0000256" key="1">
    <source>
        <dbReference type="ARBA" id="ARBA00000085"/>
    </source>
</evidence>
<dbReference type="SUPFAM" id="SSF52540">
    <property type="entry name" value="P-loop containing nucleoside triphosphate hydrolases"/>
    <property type="match status" value="1"/>
</dbReference>
<dbReference type="SUPFAM" id="SSF55781">
    <property type="entry name" value="GAF domain-like"/>
    <property type="match status" value="1"/>
</dbReference>
<dbReference type="Proteomes" id="UP000806285">
    <property type="component" value="Unassembled WGS sequence"/>
</dbReference>
<dbReference type="Gene3D" id="1.10.510.10">
    <property type="entry name" value="Transferase(Phosphotransferase) domain 1"/>
    <property type="match status" value="1"/>
</dbReference>
<dbReference type="PANTHER" id="PTHR43642:SF1">
    <property type="entry name" value="HYBRID SIGNAL TRANSDUCTION HISTIDINE KINASE G"/>
    <property type="match status" value="1"/>
</dbReference>
<evidence type="ECO:0000259" key="3">
    <source>
        <dbReference type="PROSITE" id="PS50011"/>
    </source>
</evidence>
<dbReference type="RefSeq" id="WP_193676721.1">
    <property type="nucleotide sequence ID" value="NZ_JADDIV010000003.1"/>
</dbReference>
<dbReference type="InterPro" id="IPR036890">
    <property type="entry name" value="HATPase_C_sf"/>
</dbReference>
<dbReference type="Gene3D" id="3.30.450.40">
    <property type="match status" value="1"/>
</dbReference>
<dbReference type="Pfam" id="PF00069">
    <property type="entry name" value="Pkinase"/>
    <property type="match status" value="1"/>
</dbReference>
<comment type="caution">
    <text evidence="5">The sequence shown here is derived from an EMBL/GenBank/DDBJ whole genome shotgun (WGS) entry which is preliminary data.</text>
</comment>
<protein>
    <recommendedName>
        <fullName evidence="2">histidine kinase</fullName>
        <ecNumber evidence="2">2.7.13.3</ecNumber>
    </recommendedName>
</protein>
<name>A0ABR9S486_9BURK</name>
<dbReference type="Gene3D" id="3.30.565.10">
    <property type="entry name" value="Histidine kinase-like ATPase, C-terminal domain"/>
    <property type="match status" value="1"/>
</dbReference>
<dbReference type="SUPFAM" id="SSF56112">
    <property type="entry name" value="Protein kinase-like (PK-like)"/>
    <property type="match status" value="1"/>
</dbReference>
<keyword evidence="6" id="KW-1185">Reference proteome</keyword>
<dbReference type="InterPro" id="IPR011009">
    <property type="entry name" value="Kinase-like_dom_sf"/>
</dbReference>
<dbReference type="Gene3D" id="3.40.50.300">
    <property type="entry name" value="P-loop containing nucleotide triphosphate hydrolases"/>
    <property type="match status" value="1"/>
</dbReference>
<comment type="catalytic activity">
    <reaction evidence="1">
        <text>ATP + protein L-histidine = ADP + protein N-phospho-L-histidine.</text>
        <dbReference type="EC" id="2.7.13.3"/>
    </reaction>
</comment>
<proteinExistence type="predicted"/>
<dbReference type="InterPro" id="IPR027417">
    <property type="entry name" value="P-loop_NTPase"/>
</dbReference>
<dbReference type="PROSITE" id="PS50109">
    <property type="entry name" value="HIS_KIN"/>
    <property type="match status" value="1"/>
</dbReference>
<dbReference type="InterPro" id="IPR004358">
    <property type="entry name" value="Sig_transdc_His_kin-like_C"/>
</dbReference>
<dbReference type="Pfam" id="PF13191">
    <property type="entry name" value="AAA_16"/>
    <property type="match status" value="1"/>
</dbReference>
<dbReference type="PANTHER" id="PTHR43642">
    <property type="entry name" value="HYBRID SIGNAL TRANSDUCTION HISTIDINE KINASE G"/>
    <property type="match status" value="1"/>
</dbReference>
<evidence type="ECO:0000259" key="4">
    <source>
        <dbReference type="PROSITE" id="PS50109"/>
    </source>
</evidence>
<dbReference type="SMART" id="SM00065">
    <property type="entry name" value="GAF"/>
    <property type="match status" value="1"/>
</dbReference>
<dbReference type="SMART" id="SM00220">
    <property type="entry name" value="S_TKc"/>
    <property type="match status" value="1"/>
</dbReference>
<dbReference type="CDD" id="cd14014">
    <property type="entry name" value="STKc_PknB_like"/>
    <property type="match status" value="1"/>
</dbReference>
<feature type="domain" description="Protein kinase" evidence="3">
    <location>
        <begin position="1"/>
        <end position="261"/>
    </location>
</feature>
<dbReference type="InterPro" id="IPR053159">
    <property type="entry name" value="Hybrid_Histidine_Kinase"/>
</dbReference>
<dbReference type="Pfam" id="PF01590">
    <property type="entry name" value="GAF"/>
    <property type="match status" value="1"/>
</dbReference>
<feature type="domain" description="Histidine kinase" evidence="4">
    <location>
        <begin position="1523"/>
        <end position="1744"/>
    </location>
</feature>
<dbReference type="EMBL" id="JADDIV010000003">
    <property type="protein sequence ID" value="MBE7368107.1"/>
    <property type="molecule type" value="Genomic_DNA"/>
</dbReference>
<dbReference type="InterPro" id="IPR000719">
    <property type="entry name" value="Prot_kinase_dom"/>
</dbReference>
<dbReference type="InterPro" id="IPR005467">
    <property type="entry name" value="His_kinase_dom"/>
</dbReference>
<dbReference type="InterPro" id="IPR003018">
    <property type="entry name" value="GAF"/>
</dbReference>
<dbReference type="PRINTS" id="PR00344">
    <property type="entry name" value="BCTRLSENSOR"/>
</dbReference>
<reference evidence="5 6" key="1">
    <citation type="submission" date="2020-10" db="EMBL/GenBank/DDBJ databases">
        <title>Ramlibacter sp. HM2 16S ribosomal RNA gene Genome sequencing and assembly.</title>
        <authorList>
            <person name="Kang M."/>
        </authorList>
    </citation>
    <scope>NUCLEOTIDE SEQUENCE [LARGE SCALE GENOMIC DNA]</scope>
    <source>
        <strain evidence="5 6">HM2</strain>
    </source>
</reference>
<evidence type="ECO:0000256" key="2">
    <source>
        <dbReference type="ARBA" id="ARBA00012438"/>
    </source>
</evidence>
<dbReference type="InterPro" id="IPR029016">
    <property type="entry name" value="GAF-like_dom_sf"/>
</dbReference>
<dbReference type="PROSITE" id="PS50011">
    <property type="entry name" value="PROTEIN_KINASE_DOM"/>
    <property type="match status" value="1"/>
</dbReference>
<accession>A0ABR9S486</accession>
<dbReference type="InterPro" id="IPR003594">
    <property type="entry name" value="HATPase_dom"/>
</dbReference>
<organism evidence="5 6">
    <name type="scientific">Ramlibacter pallidus</name>
    <dbReference type="NCBI Taxonomy" id="2780087"/>
    <lineage>
        <taxon>Bacteria</taxon>
        <taxon>Pseudomonadati</taxon>
        <taxon>Pseudomonadota</taxon>
        <taxon>Betaproteobacteria</taxon>
        <taxon>Burkholderiales</taxon>
        <taxon>Comamonadaceae</taxon>
        <taxon>Ramlibacter</taxon>
    </lineage>
</organism>